<dbReference type="EMBL" id="LK056681">
    <property type="protein sequence ID" value="CDU24829.1"/>
    <property type="molecule type" value="Genomic_DNA"/>
</dbReference>
<dbReference type="InterPro" id="IPR002815">
    <property type="entry name" value="Spo11/TopoVI_A"/>
</dbReference>
<accession>A0A127ZFD5</accession>
<feature type="compositionally biased region" description="Low complexity" evidence="1">
    <location>
        <begin position="35"/>
        <end position="52"/>
    </location>
</feature>
<evidence type="ECO:0000313" key="3">
    <source>
        <dbReference type="EMBL" id="CDU24829.1"/>
    </source>
</evidence>
<evidence type="ECO:0000256" key="1">
    <source>
        <dbReference type="SAM" id="MobiDB-lite"/>
    </source>
</evidence>
<dbReference type="Gene3D" id="3.40.1360.10">
    <property type="match status" value="1"/>
</dbReference>
<reference evidence="3" key="1">
    <citation type="submission" date="2014-06" db="EMBL/GenBank/DDBJ databases">
        <authorList>
            <person name="Ju J."/>
            <person name="Zhang J."/>
        </authorList>
    </citation>
    <scope>NUCLEOTIDE SEQUENCE</scope>
    <source>
        <strain evidence="3">SscI8</strain>
    </source>
</reference>
<dbReference type="SUPFAM" id="SSF56726">
    <property type="entry name" value="DNA topoisomerase IV, alpha subunit"/>
    <property type="match status" value="1"/>
</dbReference>
<proteinExistence type="predicted"/>
<sequence length="366" mass="39758">MTSNSATVLARIDELILDLMRQLVIQTEVLRSTPAACSSSSSSSATDSQTTAERPARPAKRSKQAGVKVTPLRLATFATTEGGCAAESNVSFPTKSVVGIRRLHLFPTQQSSDRIITHLTTLLGCTDRLQLNIVASPRGVVSGPITIIPPVGEAITCQFGVTTIIPTEIGTGWSVAPHHEAHLVLVVEKEAVFKHLLQTAGGEGERERGGRGVDWTKVVMLTAKGYPDYATRWLLQLITVTYPGVGVVGLFDGDPYGVDIWRQYARDSGGRVEWVGVDLADFLCSNALVPLRNDERATAVRLLRGLGGSREDEHVRARLTDMLLWGYKAEIEAAYEFAPPSDLIGTRSGLIGYIEYKLFNLRSSQQ</sequence>
<feature type="domain" description="Topoisomerase 6 subunit A/Spo11 TOPRIM" evidence="2">
    <location>
        <begin position="184"/>
        <end position="336"/>
    </location>
</feature>
<dbReference type="AlphaFoldDB" id="A0A127ZFD5"/>
<dbReference type="GO" id="GO:0000228">
    <property type="term" value="C:nuclear chromosome"/>
    <property type="evidence" value="ECO:0007669"/>
    <property type="project" value="TreeGrafter"/>
</dbReference>
<organism evidence="3">
    <name type="scientific">Sporisorium scitamineum</name>
    <dbReference type="NCBI Taxonomy" id="49012"/>
    <lineage>
        <taxon>Eukaryota</taxon>
        <taxon>Fungi</taxon>
        <taxon>Dikarya</taxon>
        <taxon>Basidiomycota</taxon>
        <taxon>Ustilaginomycotina</taxon>
        <taxon>Ustilaginomycetes</taxon>
        <taxon>Ustilaginales</taxon>
        <taxon>Ustilaginaceae</taxon>
        <taxon>Sporisorium</taxon>
    </lineage>
</organism>
<feature type="region of interest" description="Disordered" evidence="1">
    <location>
        <begin position="35"/>
        <end position="66"/>
    </location>
</feature>
<gene>
    <name evidence="3" type="ORF">SPSC_04662</name>
</gene>
<name>A0A127ZFD5_9BASI</name>
<dbReference type="InterPro" id="IPR036078">
    <property type="entry name" value="Spo11/TopoVI_A_sf"/>
</dbReference>
<protein>
    <submittedName>
        <fullName evidence="3">Related to meiotic recombination protein SPO11</fullName>
    </submittedName>
</protein>
<dbReference type="GO" id="GO:0042138">
    <property type="term" value="P:meiotic DNA double-strand break formation"/>
    <property type="evidence" value="ECO:0007669"/>
    <property type="project" value="TreeGrafter"/>
</dbReference>
<dbReference type="PRINTS" id="PR01550">
    <property type="entry name" value="TOP6AFAMILY"/>
</dbReference>
<dbReference type="GO" id="GO:0003918">
    <property type="term" value="F:DNA topoisomerase type II (double strand cut, ATP-hydrolyzing) activity"/>
    <property type="evidence" value="ECO:0007669"/>
    <property type="project" value="InterPro"/>
</dbReference>
<evidence type="ECO:0000259" key="2">
    <source>
        <dbReference type="Pfam" id="PF21180"/>
    </source>
</evidence>
<dbReference type="PANTHER" id="PTHR10848:SF0">
    <property type="entry name" value="MEIOTIC RECOMBINATION PROTEIN SPO11"/>
    <property type="match status" value="1"/>
</dbReference>
<dbReference type="GO" id="GO:0000706">
    <property type="term" value="P:meiotic DNA double-strand break processing"/>
    <property type="evidence" value="ECO:0007669"/>
    <property type="project" value="TreeGrafter"/>
</dbReference>
<dbReference type="InterPro" id="IPR034136">
    <property type="entry name" value="TOPRIM_Topo6A/Spo11"/>
</dbReference>
<dbReference type="GO" id="GO:0007131">
    <property type="term" value="P:reciprocal meiotic recombination"/>
    <property type="evidence" value="ECO:0007669"/>
    <property type="project" value="TreeGrafter"/>
</dbReference>
<dbReference type="GO" id="GO:0003677">
    <property type="term" value="F:DNA binding"/>
    <property type="evidence" value="ECO:0007669"/>
    <property type="project" value="InterPro"/>
</dbReference>
<dbReference type="PANTHER" id="PTHR10848">
    <property type="entry name" value="MEIOTIC RECOMBINATION PROTEIN SPO11"/>
    <property type="match status" value="1"/>
</dbReference>
<dbReference type="OrthoDB" id="5377392at2759"/>
<dbReference type="Pfam" id="PF21180">
    <property type="entry name" value="TOP6A-Spo11_Toprim"/>
    <property type="match status" value="1"/>
</dbReference>